<comment type="caution">
    <text evidence="2">The sequence shown here is derived from an EMBL/GenBank/DDBJ whole genome shotgun (WGS) entry which is preliminary data.</text>
</comment>
<evidence type="ECO:0000313" key="2">
    <source>
        <dbReference type="EMBL" id="MEN2785072.1"/>
    </source>
</evidence>
<keyword evidence="3" id="KW-1185">Reference proteome</keyword>
<name>A0ABU9XND0_9SPHN</name>
<protein>
    <submittedName>
        <fullName evidence="2">Uncharacterized protein</fullName>
    </submittedName>
</protein>
<evidence type="ECO:0000313" key="3">
    <source>
        <dbReference type="Proteomes" id="UP001404104"/>
    </source>
</evidence>
<gene>
    <name evidence="2" type="ORF">ABC969_01385</name>
</gene>
<proteinExistence type="predicted"/>
<reference evidence="2 3" key="1">
    <citation type="submission" date="2024-05" db="EMBL/GenBank/DDBJ databases">
        <authorList>
            <person name="Liu Q."/>
            <person name="Xin Y.-H."/>
        </authorList>
    </citation>
    <scope>NUCLEOTIDE SEQUENCE [LARGE SCALE GENOMIC DNA]</scope>
    <source>
        <strain evidence="2 3">CGMCC 1.15349</strain>
    </source>
</reference>
<dbReference type="RefSeq" id="WP_345862451.1">
    <property type="nucleotide sequence ID" value="NZ_JBDIMF010000001.1"/>
</dbReference>
<dbReference type="Proteomes" id="UP001404104">
    <property type="component" value="Unassembled WGS sequence"/>
</dbReference>
<feature type="compositionally biased region" description="Acidic residues" evidence="1">
    <location>
        <begin position="37"/>
        <end position="46"/>
    </location>
</feature>
<organism evidence="2 3">
    <name type="scientific">Sphingomonas qilianensis</name>
    <dbReference type="NCBI Taxonomy" id="1736690"/>
    <lineage>
        <taxon>Bacteria</taxon>
        <taxon>Pseudomonadati</taxon>
        <taxon>Pseudomonadota</taxon>
        <taxon>Alphaproteobacteria</taxon>
        <taxon>Sphingomonadales</taxon>
        <taxon>Sphingomonadaceae</taxon>
        <taxon>Sphingomonas</taxon>
    </lineage>
</organism>
<dbReference type="EMBL" id="JBDIMF010000001">
    <property type="protein sequence ID" value="MEN2785072.1"/>
    <property type="molecule type" value="Genomic_DNA"/>
</dbReference>
<feature type="region of interest" description="Disordered" evidence="1">
    <location>
        <begin position="1"/>
        <end position="46"/>
    </location>
</feature>
<sequence length="46" mass="4547">MPIVDPETTDTDAKDDGDATNQGVSATDPAEGSDNVPAEDDGSPAG</sequence>
<accession>A0ABU9XND0</accession>
<evidence type="ECO:0000256" key="1">
    <source>
        <dbReference type="SAM" id="MobiDB-lite"/>
    </source>
</evidence>